<dbReference type="EMBL" id="PIPO01000007">
    <property type="protein sequence ID" value="RUO29585.1"/>
    <property type="molecule type" value="Genomic_DNA"/>
</dbReference>
<dbReference type="InterPro" id="IPR030395">
    <property type="entry name" value="GP_PDE_dom"/>
</dbReference>
<dbReference type="GO" id="GO:0006629">
    <property type="term" value="P:lipid metabolic process"/>
    <property type="evidence" value="ECO:0007669"/>
    <property type="project" value="InterPro"/>
</dbReference>
<evidence type="ECO:0000256" key="1">
    <source>
        <dbReference type="ARBA" id="ARBA00007277"/>
    </source>
</evidence>
<dbReference type="GO" id="GO:0006071">
    <property type="term" value="P:glycerol metabolic process"/>
    <property type="evidence" value="ECO:0007669"/>
    <property type="project" value="UniProtKB-KW"/>
</dbReference>
<keyword evidence="4" id="KW-0319">Glycerol metabolism</keyword>
<feature type="signal peptide" evidence="7">
    <location>
        <begin position="1"/>
        <end position="21"/>
    </location>
</feature>
<evidence type="ECO:0000256" key="6">
    <source>
        <dbReference type="ARBA" id="ARBA00047512"/>
    </source>
</evidence>
<comment type="catalytic activity">
    <reaction evidence="6">
        <text>a sn-glycero-3-phosphodiester + H2O = an alcohol + sn-glycerol 3-phosphate + H(+)</text>
        <dbReference type="Rhea" id="RHEA:12969"/>
        <dbReference type="ChEBI" id="CHEBI:15377"/>
        <dbReference type="ChEBI" id="CHEBI:15378"/>
        <dbReference type="ChEBI" id="CHEBI:30879"/>
        <dbReference type="ChEBI" id="CHEBI:57597"/>
        <dbReference type="ChEBI" id="CHEBI:83408"/>
        <dbReference type="EC" id="3.1.4.46"/>
    </reaction>
</comment>
<dbReference type="PANTHER" id="PTHR43620:SF7">
    <property type="entry name" value="GLYCEROPHOSPHODIESTER PHOSPHODIESTERASE GDPD5-RELATED"/>
    <property type="match status" value="1"/>
</dbReference>
<dbReference type="AlphaFoldDB" id="A0A432WC63"/>
<evidence type="ECO:0000256" key="2">
    <source>
        <dbReference type="ARBA" id="ARBA00012247"/>
    </source>
</evidence>
<evidence type="ECO:0000256" key="4">
    <source>
        <dbReference type="ARBA" id="ARBA00022798"/>
    </source>
</evidence>
<feature type="domain" description="GP-PDE" evidence="8">
    <location>
        <begin position="64"/>
        <end position="381"/>
    </location>
</feature>
<dbReference type="Pfam" id="PF03009">
    <property type="entry name" value="GDPD"/>
    <property type="match status" value="1"/>
</dbReference>
<accession>A0A432WC63</accession>
<organism evidence="9 10">
    <name type="scientific">Aliidiomarina soli</name>
    <dbReference type="NCBI Taxonomy" id="1928574"/>
    <lineage>
        <taxon>Bacteria</taxon>
        <taxon>Pseudomonadati</taxon>
        <taxon>Pseudomonadota</taxon>
        <taxon>Gammaproteobacteria</taxon>
        <taxon>Alteromonadales</taxon>
        <taxon>Idiomarinaceae</taxon>
        <taxon>Aliidiomarina</taxon>
    </lineage>
</organism>
<dbReference type="InterPro" id="IPR017946">
    <property type="entry name" value="PLC-like_Pdiesterase_TIM-brl"/>
</dbReference>
<evidence type="ECO:0000259" key="8">
    <source>
        <dbReference type="PROSITE" id="PS51704"/>
    </source>
</evidence>
<feature type="chain" id="PRO_5019304537" description="glycerophosphodiester phosphodiesterase" evidence="7">
    <location>
        <begin position="22"/>
        <end position="410"/>
    </location>
</feature>
<evidence type="ECO:0000313" key="10">
    <source>
        <dbReference type="Proteomes" id="UP000287823"/>
    </source>
</evidence>
<dbReference type="RefSeq" id="WP_126799960.1">
    <property type="nucleotide sequence ID" value="NZ_PIPO01000007.1"/>
</dbReference>
<gene>
    <name evidence="9" type="ORF">CWE14_14085</name>
</gene>
<dbReference type="SUPFAM" id="SSF51695">
    <property type="entry name" value="PLC-like phosphodiesterases"/>
    <property type="match status" value="1"/>
</dbReference>
<dbReference type="PROSITE" id="PS51704">
    <property type="entry name" value="GP_PDE"/>
    <property type="match status" value="1"/>
</dbReference>
<proteinExistence type="inferred from homology"/>
<protein>
    <recommendedName>
        <fullName evidence="2">glycerophosphodiester phosphodiesterase</fullName>
        <ecNumber evidence="2">3.1.4.46</ecNumber>
    </recommendedName>
</protein>
<keyword evidence="3 7" id="KW-0732">Signal</keyword>
<keyword evidence="10" id="KW-1185">Reference proteome</keyword>
<evidence type="ECO:0000313" key="9">
    <source>
        <dbReference type="EMBL" id="RUO29585.1"/>
    </source>
</evidence>
<evidence type="ECO:0000256" key="5">
    <source>
        <dbReference type="ARBA" id="ARBA00022801"/>
    </source>
</evidence>
<dbReference type="Proteomes" id="UP000287823">
    <property type="component" value="Unassembled WGS sequence"/>
</dbReference>
<sequence>MLTTRTLLLLLLIFLSLPAMAANESDSINIQVGERPLYLTDRLPQGPLKTKLQACDLNTIAAQPFSIAHRGASLFYPEHSEAAYLAAIRQGAGVVECDVTFTQDKKLVCRHSQCDLHHTTDILARPELASRCRVPFTPFDPQTGEAAQAQCCTSEFTLAEIESLCAVMEGFDDTATTAQDYLRGGPAWRTQLHGQCEKPMSHASSIALIDEYGRAMTPELKAAEVAMPFNDFSRADFADAVVEAYIEADIEPQRVFLQSFHLEDIEHWLANWPQFAEQAIWLDGRHTLPDFDPQQPQSWQISMQELYDKGVRYLGPPLWMLVTSEDGNIVPSLYAQHAKAAGLKLIAWTVERSGTLYDGGGWYYQSISEITEDPSMVLQLLDVLKHDVGVEGVFSDWPATTTYFAHCTAE</sequence>
<keyword evidence="5" id="KW-0378">Hydrolase</keyword>
<comment type="similarity">
    <text evidence="1">Belongs to the glycerophosphoryl diester phosphodiesterase family.</text>
</comment>
<evidence type="ECO:0000256" key="3">
    <source>
        <dbReference type="ARBA" id="ARBA00022729"/>
    </source>
</evidence>
<dbReference type="GO" id="GO:0008889">
    <property type="term" value="F:glycerophosphodiester phosphodiesterase activity"/>
    <property type="evidence" value="ECO:0007669"/>
    <property type="project" value="UniProtKB-EC"/>
</dbReference>
<name>A0A432WC63_9GAMM</name>
<dbReference type="PANTHER" id="PTHR43620">
    <property type="entry name" value="GLYCEROPHOSPHORYL DIESTER PHOSPHODIESTERASE"/>
    <property type="match status" value="1"/>
</dbReference>
<reference evidence="9 10" key="1">
    <citation type="journal article" date="2011" name="Front. Microbiol.">
        <title>Genomic signatures of strain selection and enhancement in Bacillus atrophaeus var. globigii, a historical biowarfare simulant.</title>
        <authorList>
            <person name="Gibbons H.S."/>
            <person name="Broomall S.M."/>
            <person name="McNew L.A."/>
            <person name="Daligault H."/>
            <person name="Chapman C."/>
            <person name="Bruce D."/>
            <person name="Karavis M."/>
            <person name="Krepps M."/>
            <person name="McGregor P.A."/>
            <person name="Hong C."/>
            <person name="Park K.H."/>
            <person name="Akmal A."/>
            <person name="Feldman A."/>
            <person name="Lin J.S."/>
            <person name="Chang W.E."/>
            <person name="Higgs B.W."/>
            <person name="Demirev P."/>
            <person name="Lindquist J."/>
            <person name="Liem A."/>
            <person name="Fochler E."/>
            <person name="Read T.D."/>
            <person name="Tapia R."/>
            <person name="Johnson S."/>
            <person name="Bishop-Lilly K.A."/>
            <person name="Detter C."/>
            <person name="Han C."/>
            <person name="Sozhamannan S."/>
            <person name="Rosenzweig C.N."/>
            <person name="Skowronski E.W."/>
        </authorList>
    </citation>
    <scope>NUCLEOTIDE SEQUENCE [LARGE SCALE GENOMIC DNA]</scope>
    <source>
        <strain evidence="9 10">Y4G10-17</strain>
    </source>
</reference>
<comment type="caution">
    <text evidence="9">The sequence shown here is derived from an EMBL/GenBank/DDBJ whole genome shotgun (WGS) entry which is preliminary data.</text>
</comment>
<dbReference type="Gene3D" id="3.20.20.190">
    <property type="entry name" value="Phosphatidylinositol (PI) phosphodiesterase"/>
    <property type="match status" value="1"/>
</dbReference>
<dbReference type="EC" id="3.1.4.46" evidence="2"/>
<evidence type="ECO:0000256" key="7">
    <source>
        <dbReference type="SAM" id="SignalP"/>
    </source>
</evidence>